<keyword evidence="2" id="KW-1185">Reference proteome</keyword>
<organism evidence="1 2">
    <name type="scientific">Brassica cretica</name>
    <name type="common">Mustard</name>
    <dbReference type="NCBI Taxonomy" id="69181"/>
    <lineage>
        <taxon>Eukaryota</taxon>
        <taxon>Viridiplantae</taxon>
        <taxon>Streptophyta</taxon>
        <taxon>Embryophyta</taxon>
        <taxon>Tracheophyta</taxon>
        <taxon>Spermatophyta</taxon>
        <taxon>Magnoliopsida</taxon>
        <taxon>eudicotyledons</taxon>
        <taxon>Gunneridae</taxon>
        <taxon>Pentapetalae</taxon>
        <taxon>rosids</taxon>
        <taxon>malvids</taxon>
        <taxon>Brassicales</taxon>
        <taxon>Brassicaceae</taxon>
        <taxon>Brassiceae</taxon>
        <taxon>Brassica</taxon>
    </lineage>
</organism>
<dbReference type="EMBL" id="QGKV02000832">
    <property type="protein sequence ID" value="KAF3548302.1"/>
    <property type="molecule type" value="Genomic_DNA"/>
</dbReference>
<protein>
    <submittedName>
        <fullName evidence="1">Uncharacterized protein</fullName>
    </submittedName>
</protein>
<dbReference type="PANTHER" id="PTHR34937:SF1">
    <property type="entry name" value="PARAMYOSIN"/>
    <property type="match status" value="1"/>
</dbReference>
<evidence type="ECO:0000313" key="2">
    <source>
        <dbReference type="Proteomes" id="UP000266723"/>
    </source>
</evidence>
<gene>
    <name evidence="1" type="ORF">DY000_02008662</name>
</gene>
<comment type="caution">
    <text evidence="1">The sequence shown here is derived from an EMBL/GenBank/DDBJ whole genome shotgun (WGS) entry which is preliminary data.</text>
</comment>
<dbReference type="InterPro" id="IPR040300">
    <property type="entry name" value="At3g49055-like"/>
</dbReference>
<proteinExistence type="predicted"/>
<accession>A0ABQ7C9N3</accession>
<sequence length="166" mass="18744">MVAQRPLLVEQLNLVSKIHDQLYEVVRIVDVNSSEELDLSESFFMPKEIEMEENVRASLAGMESIFELTKVVSGKTQSLVEEKSHELKNLNETVGDGLRDVGVDFRSTKPLKDGKVQDTRDDSTVDHSTEENEIYSLASTLENIVKASQLKIVELRHSLEESRQAL</sequence>
<name>A0ABQ7C9N3_BRACR</name>
<reference evidence="1 2" key="1">
    <citation type="journal article" date="2020" name="BMC Genomics">
        <title>Intraspecific diversification of the crop wild relative Brassica cretica Lam. using demographic model selection.</title>
        <authorList>
            <person name="Kioukis A."/>
            <person name="Michalopoulou V.A."/>
            <person name="Briers L."/>
            <person name="Pirintsos S."/>
            <person name="Studholme D.J."/>
            <person name="Pavlidis P."/>
            <person name="Sarris P.F."/>
        </authorList>
    </citation>
    <scope>NUCLEOTIDE SEQUENCE [LARGE SCALE GENOMIC DNA]</scope>
    <source>
        <strain evidence="2">cv. PFS-1207/04</strain>
    </source>
</reference>
<dbReference type="PANTHER" id="PTHR34937">
    <property type="entry name" value="OS08G0559800 PROTEIN"/>
    <property type="match status" value="1"/>
</dbReference>
<dbReference type="Proteomes" id="UP000266723">
    <property type="component" value="Unassembled WGS sequence"/>
</dbReference>
<evidence type="ECO:0000313" key="1">
    <source>
        <dbReference type="EMBL" id="KAF3548302.1"/>
    </source>
</evidence>